<dbReference type="GO" id="GO:0004739">
    <property type="term" value="F:pyruvate dehydrogenase (acetyl-transferring) activity"/>
    <property type="evidence" value="ECO:0007669"/>
    <property type="project" value="TreeGrafter"/>
</dbReference>
<sequence>MSDPGTSYRTREEIQEVRQRRDPITHFKEKIIQAELVSNDELKKIDQSIKVQIDEATKLSKSSPEPGLEELYADVYIDPLENRIRDQAKK</sequence>
<dbReference type="Proteomes" id="UP001291623">
    <property type="component" value="Unassembled WGS sequence"/>
</dbReference>
<proteinExistence type="predicted"/>
<dbReference type="PANTHER" id="PTHR11516">
    <property type="entry name" value="PYRUVATE DEHYDROGENASE E1 COMPONENT, ALPHA SUBUNIT BACTERIAL AND ORGANELLAR"/>
    <property type="match status" value="1"/>
</dbReference>
<organism evidence="5 6">
    <name type="scientific">Anisodus tanguticus</name>
    <dbReference type="NCBI Taxonomy" id="243964"/>
    <lineage>
        <taxon>Eukaryota</taxon>
        <taxon>Viridiplantae</taxon>
        <taxon>Streptophyta</taxon>
        <taxon>Embryophyta</taxon>
        <taxon>Tracheophyta</taxon>
        <taxon>Spermatophyta</taxon>
        <taxon>Magnoliopsida</taxon>
        <taxon>eudicotyledons</taxon>
        <taxon>Gunneridae</taxon>
        <taxon>Pentapetalae</taxon>
        <taxon>asterids</taxon>
        <taxon>lamiids</taxon>
        <taxon>Solanales</taxon>
        <taxon>Solanaceae</taxon>
        <taxon>Solanoideae</taxon>
        <taxon>Hyoscyameae</taxon>
        <taxon>Anisodus</taxon>
    </lineage>
</organism>
<evidence type="ECO:0000256" key="3">
    <source>
        <dbReference type="ARBA" id="ARBA00023052"/>
    </source>
</evidence>
<reference evidence="5" key="1">
    <citation type="submission" date="2023-12" db="EMBL/GenBank/DDBJ databases">
        <title>Genome assembly of Anisodus tanguticus.</title>
        <authorList>
            <person name="Wang Y.-J."/>
        </authorList>
    </citation>
    <scope>NUCLEOTIDE SEQUENCE</scope>
    <source>
        <strain evidence="5">KB-2021</strain>
        <tissue evidence="5">Leaf</tissue>
    </source>
</reference>
<dbReference type="PANTHER" id="PTHR11516:SF60">
    <property type="entry name" value="PYRUVATE DEHYDROGENASE E1 COMPONENT SUBUNIT ALPHA"/>
    <property type="match status" value="1"/>
</dbReference>
<dbReference type="InterPro" id="IPR050642">
    <property type="entry name" value="PDH_E1_Alpha_Subunit"/>
</dbReference>
<evidence type="ECO:0000259" key="4">
    <source>
        <dbReference type="Pfam" id="PF00676"/>
    </source>
</evidence>
<dbReference type="Gene3D" id="3.40.50.970">
    <property type="match status" value="1"/>
</dbReference>
<name>A0AAE1QPR6_9SOLA</name>
<comment type="caution">
    <text evidence="5">The sequence shown here is derived from an EMBL/GenBank/DDBJ whole genome shotgun (WGS) entry which is preliminary data.</text>
</comment>
<gene>
    <name evidence="5" type="ORF">RND71_043885</name>
</gene>
<feature type="domain" description="Dehydrogenase E1 component" evidence="4">
    <location>
        <begin position="1"/>
        <end position="67"/>
    </location>
</feature>
<comment type="cofactor">
    <cofactor evidence="1">
        <name>thiamine diphosphate</name>
        <dbReference type="ChEBI" id="CHEBI:58937"/>
    </cofactor>
</comment>
<accession>A0AAE1QPR6</accession>
<protein>
    <recommendedName>
        <fullName evidence="4">Dehydrogenase E1 component domain-containing protein</fullName>
    </recommendedName>
</protein>
<evidence type="ECO:0000256" key="2">
    <source>
        <dbReference type="ARBA" id="ARBA00023002"/>
    </source>
</evidence>
<evidence type="ECO:0000313" key="6">
    <source>
        <dbReference type="Proteomes" id="UP001291623"/>
    </source>
</evidence>
<keyword evidence="3" id="KW-0786">Thiamine pyrophosphate</keyword>
<dbReference type="Pfam" id="PF00676">
    <property type="entry name" value="E1_dh"/>
    <property type="match status" value="1"/>
</dbReference>
<dbReference type="SUPFAM" id="SSF52518">
    <property type="entry name" value="Thiamin diphosphate-binding fold (THDP-binding)"/>
    <property type="match status" value="1"/>
</dbReference>
<dbReference type="AlphaFoldDB" id="A0AAE1QPR6"/>
<keyword evidence="6" id="KW-1185">Reference proteome</keyword>
<dbReference type="InterPro" id="IPR001017">
    <property type="entry name" value="DH_E1"/>
</dbReference>
<dbReference type="GO" id="GO:0006086">
    <property type="term" value="P:pyruvate decarboxylation to acetyl-CoA"/>
    <property type="evidence" value="ECO:0007669"/>
    <property type="project" value="TreeGrafter"/>
</dbReference>
<dbReference type="EMBL" id="JAVYJV010000052">
    <property type="protein sequence ID" value="KAK4337126.1"/>
    <property type="molecule type" value="Genomic_DNA"/>
</dbReference>
<evidence type="ECO:0000313" key="5">
    <source>
        <dbReference type="EMBL" id="KAK4337126.1"/>
    </source>
</evidence>
<evidence type="ECO:0000256" key="1">
    <source>
        <dbReference type="ARBA" id="ARBA00001964"/>
    </source>
</evidence>
<dbReference type="InterPro" id="IPR029061">
    <property type="entry name" value="THDP-binding"/>
</dbReference>
<keyword evidence="2" id="KW-0560">Oxidoreductase</keyword>